<comment type="caution">
    <text evidence="2">The sequence shown here is derived from an EMBL/GenBank/DDBJ whole genome shotgun (WGS) entry which is preliminary data.</text>
</comment>
<dbReference type="AlphaFoldDB" id="A0A921H597"/>
<evidence type="ECO:0000256" key="1">
    <source>
        <dbReference type="SAM" id="Phobius"/>
    </source>
</evidence>
<name>A0A921H597_9BACT</name>
<gene>
    <name evidence="2" type="ORF">K8V05_09045</name>
</gene>
<evidence type="ECO:0008006" key="4">
    <source>
        <dbReference type="Google" id="ProtNLM"/>
    </source>
</evidence>
<reference evidence="2" key="1">
    <citation type="journal article" date="2021" name="PeerJ">
        <title>Extensive microbial diversity within the chicken gut microbiome revealed by metagenomics and culture.</title>
        <authorList>
            <person name="Gilroy R."/>
            <person name="Ravi A."/>
            <person name="Getino M."/>
            <person name="Pursley I."/>
            <person name="Horton D.L."/>
            <person name="Alikhan N.F."/>
            <person name="Baker D."/>
            <person name="Gharbi K."/>
            <person name="Hall N."/>
            <person name="Watson M."/>
            <person name="Adriaenssens E.M."/>
            <person name="Foster-Nyarko E."/>
            <person name="Jarju S."/>
            <person name="Secka A."/>
            <person name="Antonio M."/>
            <person name="Oren A."/>
            <person name="Chaudhuri R.R."/>
            <person name="La Ragione R."/>
            <person name="Hildebrand F."/>
            <person name="Pallen M.J."/>
        </authorList>
    </citation>
    <scope>NUCLEOTIDE SEQUENCE</scope>
    <source>
        <strain evidence="2">6966</strain>
    </source>
</reference>
<keyword evidence="1" id="KW-1133">Transmembrane helix</keyword>
<reference evidence="2" key="2">
    <citation type="submission" date="2021-09" db="EMBL/GenBank/DDBJ databases">
        <authorList>
            <person name="Gilroy R."/>
        </authorList>
    </citation>
    <scope>NUCLEOTIDE SEQUENCE</scope>
    <source>
        <strain evidence="2">6966</strain>
    </source>
</reference>
<dbReference type="EMBL" id="DYVS01000149">
    <property type="protein sequence ID" value="HJF70884.1"/>
    <property type="molecule type" value="Genomic_DNA"/>
</dbReference>
<sequence>MEIIEKKVYEEGGENRRSTRERANAGLTLGIIGTVLGAAALWGRNNGGIGSILGGGTSLAGGGSVPSNVNINSYGGGATGCVAPTPFQAWEKGCEDALALTNEMWRLKVGSMQAISDSREVDVAEKFGLYKTMVDADFGLYKSNRDNIDAVNNRINAELFSLYKYTRDKDDETRKELCDLKAQVAISNAVRPYQDKLIQCEIEKAFTAGINYTDRKTCKMVEGVVVVPTEPTITGIGSYCCFRNNTTGGNTPA</sequence>
<dbReference type="Proteomes" id="UP000742098">
    <property type="component" value="Unassembled WGS sequence"/>
</dbReference>
<keyword evidence="1" id="KW-0812">Transmembrane</keyword>
<organism evidence="2 3">
    <name type="scientific">Butyricimonas virosa</name>
    <dbReference type="NCBI Taxonomy" id="544645"/>
    <lineage>
        <taxon>Bacteria</taxon>
        <taxon>Pseudomonadati</taxon>
        <taxon>Bacteroidota</taxon>
        <taxon>Bacteroidia</taxon>
        <taxon>Bacteroidales</taxon>
        <taxon>Odoribacteraceae</taxon>
        <taxon>Butyricimonas</taxon>
    </lineage>
</organism>
<proteinExistence type="predicted"/>
<protein>
    <recommendedName>
        <fullName evidence="4">Tail protein</fullName>
    </recommendedName>
</protein>
<evidence type="ECO:0000313" key="3">
    <source>
        <dbReference type="Proteomes" id="UP000742098"/>
    </source>
</evidence>
<evidence type="ECO:0000313" key="2">
    <source>
        <dbReference type="EMBL" id="HJF70884.1"/>
    </source>
</evidence>
<keyword evidence="1" id="KW-0472">Membrane</keyword>
<feature type="transmembrane region" description="Helical" evidence="1">
    <location>
        <begin position="25"/>
        <end position="43"/>
    </location>
</feature>
<accession>A0A921H597</accession>